<accession>A0A1C4W8P8</accession>
<name>A0A0D0WTG2_9ACTN</name>
<gene>
    <name evidence="2" type="ORF">GA0070558_1146</name>
    <name evidence="1" type="ORF">TK50_30320</name>
</gene>
<dbReference type="EMBL" id="JXSX01000003">
    <property type="protein sequence ID" value="KIR62271.1"/>
    <property type="molecule type" value="Genomic_DNA"/>
</dbReference>
<evidence type="ECO:0000313" key="1">
    <source>
        <dbReference type="EMBL" id="KIR62271.1"/>
    </source>
</evidence>
<dbReference type="AlphaFoldDB" id="A0A0D0WTG2"/>
<evidence type="ECO:0000313" key="2">
    <source>
        <dbReference type="EMBL" id="SCE92580.1"/>
    </source>
</evidence>
<dbReference type="Proteomes" id="UP000199375">
    <property type="component" value="Unassembled WGS sequence"/>
</dbReference>
<reference evidence="1 3" key="1">
    <citation type="submission" date="2015-01" db="EMBL/GenBank/DDBJ databases">
        <title>Sequencing and annotation of Micromonospora carbonacea strain JXNU-1 genome.</title>
        <authorList>
            <person name="Long Z."/>
            <person name="Huang Y."/>
            <person name="Jiang Y."/>
        </authorList>
    </citation>
    <scope>NUCLEOTIDE SEQUENCE [LARGE SCALE GENOMIC DNA]</scope>
    <source>
        <strain evidence="1 3">JXNU-1</strain>
    </source>
</reference>
<protein>
    <submittedName>
        <fullName evidence="1">Uncharacterized protein</fullName>
    </submittedName>
</protein>
<dbReference type="RefSeq" id="WP_043969592.1">
    <property type="nucleotide sequence ID" value="NZ_CBDREH010000062.1"/>
</dbReference>
<reference evidence="2 4" key="2">
    <citation type="submission" date="2016-06" db="EMBL/GenBank/DDBJ databases">
        <authorList>
            <person name="Kjaerup R.B."/>
            <person name="Dalgaard T.S."/>
            <person name="Juul-Madsen H.R."/>
        </authorList>
    </citation>
    <scope>NUCLEOTIDE SEQUENCE [LARGE SCALE GENOMIC DNA]</scope>
    <source>
        <strain evidence="2 4">DSM 45626</strain>
    </source>
</reference>
<dbReference type="GeneID" id="301308304"/>
<sequence>MQQVRLSDVEERVYEAVAALEIRGQVPYPDLIAQESGLTEEEVHAPLRLLTEKNLLHREDSPMAGLDFGPRWCARQMA</sequence>
<evidence type="ECO:0000313" key="3">
    <source>
        <dbReference type="Proteomes" id="UP000032254"/>
    </source>
</evidence>
<dbReference type="Proteomes" id="UP000032254">
    <property type="component" value="Unassembled WGS sequence"/>
</dbReference>
<dbReference type="EMBL" id="FMCW01000014">
    <property type="protein sequence ID" value="SCE92580.1"/>
    <property type="molecule type" value="Genomic_DNA"/>
</dbReference>
<accession>A0A0D0WTG2</accession>
<organism evidence="1 3">
    <name type="scientific">Micromonospora haikouensis</name>
    <dbReference type="NCBI Taxonomy" id="686309"/>
    <lineage>
        <taxon>Bacteria</taxon>
        <taxon>Bacillati</taxon>
        <taxon>Actinomycetota</taxon>
        <taxon>Actinomycetes</taxon>
        <taxon>Micromonosporales</taxon>
        <taxon>Micromonosporaceae</taxon>
        <taxon>Micromonospora</taxon>
    </lineage>
</organism>
<proteinExistence type="predicted"/>
<evidence type="ECO:0000313" key="4">
    <source>
        <dbReference type="Proteomes" id="UP000199375"/>
    </source>
</evidence>
<dbReference type="OrthoDB" id="3389130at2"/>
<dbReference type="PATRIC" id="fig|47853.6.peg.6353"/>
<keyword evidence="3" id="KW-1185">Reference proteome</keyword>